<evidence type="ECO:0000313" key="2">
    <source>
        <dbReference type="EMBL" id="JAI14765.1"/>
    </source>
</evidence>
<feature type="domain" description="SCP2" evidence="1">
    <location>
        <begin position="13"/>
        <end position="90"/>
    </location>
</feature>
<reference evidence="2" key="1">
    <citation type="journal article" date="2015" name="Insect Biochem. Mol. Biol.">
        <title>An insight into the sialome of the horse fly, Tabanus bromius.</title>
        <authorList>
            <person name="Ribeiro J.M."/>
            <person name="Kazimirova M."/>
            <person name="Takac P."/>
            <person name="Andersen J.F."/>
            <person name="Francischetti I.M."/>
        </authorList>
    </citation>
    <scope>NUCLEOTIDE SEQUENCE</scope>
</reference>
<dbReference type="InterPro" id="IPR003033">
    <property type="entry name" value="SCP2_sterol-bd_dom"/>
</dbReference>
<dbReference type="InterPro" id="IPR036527">
    <property type="entry name" value="SCP2_sterol-bd_dom_sf"/>
</dbReference>
<dbReference type="EMBL" id="GDAI01002838">
    <property type="protein sequence ID" value="JAI14765.1"/>
    <property type="molecule type" value="mRNA"/>
</dbReference>
<sequence length="90" mass="10274">ILDKIRKKFEEIDQSNRSLTKLFQINFNDDNGELIKSVVMDLKELTLQDGTAEKPDVVVTIKDEDFFQVGSKQIPFSTILEEGKVKIEGD</sequence>
<feature type="non-terminal residue" evidence="2">
    <location>
        <position position="90"/>
    </location>
</feature>
<accession>A0A0K8TLG9</accession>
<feature type="non-terminal residue" evidence="2">
    <location>
        <position position="1"/>
    </location>
</feature>
<organism evidence="2">
    <name type="scientific">Tabanus bromius</name>
    <name type="common">Band-eyed brown horse fly</name>
    <dbReference type="NCBI Taxonomy" id="304241"/>
    <lineage>
        <taxon>Eukaryota</taxon>
        <taxon>Metazoa</taxon>
        <taxon>Ecdysozoa</taxon>
        <taxon>Arthropoda</taxon>
        <taxon>Hexapoda</taxon>
        <taxon>Insecta</taxon>
        <taxon>Pterygota</taxon>
        <taxon>Neoptera</taxon>
        <taxon>Endopterygota</taxon>
        <taxon>Diptera</taxon>
        <taxon>Brachycera</taxon>
        <taxon>Tabanomorpha</taxon>
        <taxon>Tabanoidea</taxon>
        <taxon>Tabanidae</taxon>
        <taxon>Tabanus</taxon>
    </lineage>
</organism>
<dbReference type="AlphaFoldDB" id="A0A0K8TLG9"/>
<proteinExistence type="evidence at transcript level"/>
<protein>
    <submittedName>
        <fullName evidence="2">Putative 2-enoyl-coa hydratase/3-hydroxyacyl-coa dehydrogenase/peroxisomal 3-ketoacyl-coa-thiolase</fullName>
    </submittedName>
</protein>
<dbReference type="Pfam" id="PF02036">
    <property type="entry name" value="SCP2"/>
    <property type="match status" value="1"/>
</dbReference>
<evidence type="ECO:0000259" key="1">
    <source>
        <dbReference type="Pfam" id="PF02036"/>
    </source>
</evidence>
<dbReference type="Gene3D" id="3.30.1050.10">
    <property type="entry name" value="SCP2 sterol-binding domain"/>
    <property type="match status" value="1"/>
</dbReference>
<name>A0A0K8TLG9_TABBR</name>
<dbReference type="SUPFAM" id="SSF55718">
    <property type="entry name" value="SCP-like"/>
    <property type="match status" value="1"/>
</dbReference>